<evidence type="ECO:0000313" key="3">
    <source>
        <dbReference type="EMBL" id="KAJ7346709.1"/>
    </source>
</evidence>
<gene>
    <name evidence="3" type="ORF">DFH08DRAFT_1080690</name>
</gene>
<keyword evidence="2" id="KW-0732">Signal</keyword>
<proteinExistence type="predicted"/>
<keyword evidence="4" id="KW-1185">Reference proteome</keyword>
<evidence type="ECO:0000313" key="4">
    <source>
        <dbReference type="Proteomes" id="UP001218218"/>
    </source>
</evidence>
<feature type="transmembrane region" description="Helical" evidence="1">
    <location>
        <begin position="36"/>
        <end position="57"/>
    </location>
</feature>
<dbReference type="EMBL" id="JARIHO010000020">
    <property type="protein sequence ID" value="KAJ7346709.1"/>
    <property type="molecule type" value="Genomic_DNA"/>
</dbReference>
<dbReference type="Proteomes" id="UP001218218">
    <property type="component" value="Unassembled WGS sequence"/>
</dbReference>
<keyword evidence="1" id="KW-0472">Membrane</keyword>
<evidence type="ECO:0008006" key="5">
    <source>
        <dbReference type="Google" id="ProtNLM"/>
    </source>
</evidence>
<keyword evidence="1" id="KW-1133">Transmembrane helix</keyword>
<feature type="signal peptide" evidence="2">
    <location>
        <begin position="1"/>
        <end position="17"/>
    </location>
</feature>
<sequence length="106" mass="11468">MSGYLLLLLAVFLPVFAEECIDSATPCSTSRSPLKVFATFSALLVLVVAPFLICALVRRRKHTVPPGLTPSRVPASYTPPFWNSGLHEAEAKFKAPQLPPPSYSPA</sequence>
<evidence type="ECO:0000256" key="2">
    <source>
        <dbReference type="SAM" id="SignalP"/>
    </source>
</evidence>
<protein>
    <recommendedName>
        <fullName evidence="5">Transmembrane protein</fullName>
    </recommendedName>
</protein>
<evidence type="ECO:0000256" key="1">
    <source>
        <dbReference type="SAM" id="Phobius"/>
    </source>
</evidence>
<accession>A0AAD7ERG2</accession>
<organism evidence="3 4">
    <name type="scientific">Mycena albidolilacea</name>
    <dbReference type="NCBI Taxonomy" id="1033008"/>
    <lineage>
        <taxon>Eukaryota</taxon>
        <taxon>Fungi</taxon>
        <taxon>Dikarya</taxon>
        <taxon>Basidiomycota</taxon>
        <taxon>Agaricomycotina</taxon>
        <taxon>Agaricomycetes</taxon>
        <taxon>Agaricomycetidae</taxon>
        <taxon>Agaricales</taxon>
        <taxon>Marasmiineae</taxon>
        <taxon>Mycenaceae</taxon>
        <taxon>Mycena</taxon>
    </lineage>
</organism>
<name>A0AAD7ERG2_9AGAR</name>
<reference evidence="3" key="1">
    <citation type="submission" date="2023-03" db="EMBL/GenBank/DDBJ databases">
        <title>Massive genome expansion in bonnet fungi (Mycena s.s.) driven by repeated elements and novel gene families across ecological guilds.</title>
        <authorList>
            <consortium name="Lawrence Berkeley National Laboratory"/>
            <person name="Harder C.B."/>
            <person name="Miyauchi S."/>
            <person name="Viragh M."/>
            <person name="Kuo A."/>
            <person name="Thoen E."/>
            <person name="Andreopoulos B."/>
            <person name="Lu D."/>
            <person name="Skrede I."/>
            <person name="Drula E."/>
            <person name="Henrissat B."/>
            <person name="Morin E."/>
            <person name="Kohler A."/>
            <person name="Barry K."/>
            <person name="LaButti K."/>
            <person name="Morin E."/>
            <person name="Salamov A."/>
            <person name="Lipzen A."/>
            <person name="Mereny Z."/>
            <person name="Hegedus B."/>
            <person name="Baldrian P."/>
            <person name="Stursova M."/>
            <person name="Weitz H."/>
            <person name="Taylor A."/>
            <person name="Grigoriev I.V."/>
            <person name="Nagy L.G."/>
            <person name="Martin F."/>
            <person name="Kauserud H."/>
        </authorList>
    </citation>
    <scope>NUCLEOTIDE SEQUENCE</scope>
    <source>
        <strain evidence="3">CBHHK002</strain>
    </source>
</reference>
<keyword evidence="1" id="KW-0812">Transmembrane</keyword>
<dbReference type="AlphaFoldDB" id="A0AAD7ERG2"/>
<comment type="caution">
    <text evidence="3">The sequence shown here is derived from an EMBL/GenBank/DDBJ whole genome shotgun (WGS) entry which is preliminary data.</text>
</comment>
<feature type="chain" id="PRO_5042058102" description="Transmembrane protein" evidence="2">
    <location>
        <begin position="18"/>
        <end position="106"/>
    </location>
</feature>